<evidence type="ECO:0000313" key="2">
    <source>
        <dbReference type="EMBL" id="PLW06754.1"/>
    </source>
</evidence>
<accession>A0A2N5S0L3</accession>
<reference evidence="2 3" key="1">
    <citation type="submission" date="2017-11" db="EMBL/GenBank/DDBJ databases">
        <title>De novo assembly and phasing of dikaryotic genomes from two isolates of Puccinia coronata f. sp. avenae, the causal agent of oat crown rust.</title>
        <authorList>
            <person name="Miller M.E."/>
            <person name="Zhang Y."/>
            <person name="Omidvar V."/>
            <person name="Sperschneider J."/>
            <person name="Schwessinger B."/>
            <person name="Raley C."/>
            <person name="Palmer J.M."/>
            <person name="Garnica D."/>
            <person name="Upadhyaya N."/>
            <person name="Rathjen J."/>
            <person name="Taylor J.M."/>
            <person name="Park R.F."/>
            <person name="Dodds P.N."/>
            <person name="Hirsch C.D."/>
            <person name="Kianian S.F."/>
            <person name="Figueroa M."/>
        </authorList>
    </citation>
    <scope>NUCLEOTIDE SEQUENCE [LARGE SCALE GENOMIC DNA]</scope>
    <source>
        <strain evidence="2">12NC29</strain>
    </source>
</reference>
<sequence>MQSASGSARPGSSSVSPSGPAFSTITAANKPCPPLMARGLALTLNQFLTHASFELDDQVVRTLIAMNHIRHWGFFRHSSVGKLRQKGFPKPIAVQLMDGAALLEVLLAEENISYSFESCGRGVGYNFQPHPQLVQPLLPTDCSSATPPASAPPSPHLALSQCTCSSLGPNLAAALDPLSPSFALEDKKTFEHTRCFPVFPNAPILHLHTFPSWPTLALEMELATLHAIIALGSRASSPKKKTTCFAAVFQGRH</sequence>
<gene>
    <name evidence="2" type="ORF">PCANC_27591</name>
</gene>
<dbReference type="AlphaFoldDB" id="A0A2N5S0L3"/>
<proteinExistence type="predicted"/>
<organism evidence="2 3">
    <name type="scientific">Puccinia coronata f. sp. avenae</name>
    <dbReference type="NCBI Taxonomy" id="200324"/>
    <lineage>
        <taxon>Eukaryota</taxon>
        <taxon>Fungi</taxon>
        <taxon>Dikarya</taxon>
        <taxon>Basidiomycota</taxon>
        <taxon>Pucciniomycotina</taxon>
        <taxon>Pucciniomycetes</taxon>
        <taxon>Pucciniales</taxon>
        <taxon>Pucciniaceae</taxon>
        <taxon>Puccinia</taxon>
    </lineage>
</organism>
<dbReference type="EMBL" id="PGCJ01001286">
    <property type="protein sequence ID" value="PLW06754.1"/>
    <property type="molecule type" value="Genomic_DNA"/>
</dbReference>
<comment type="caution">
    <text evidence="2">The sequence shown here is derived from an EMBL/GenBank/DDBJ whole genome shotgun (WGS) entry which is preliminary data.</text>
</comment>
<evidence type="ECO:0000256" key="1">
    <source>
        <dbReference type="SAM" id="MobiDB-lite"/>
    </source>
</evidence>
<feature type="region of interest" description="Disordered" evidence="1">
    <location>
        <begin position="1"/>
        <end position="20"/>
    </location>
</feature>
<dbReference type="Proteomes" id="UP000235388">
    <property type="component" value="Unassembled WGS sequence"/>
</dbReference>
<keyword evidence="3" id="KW-1185">Reference proteome</keyword>
<name>A0A2N5S0L3_9BASI</name>
<protein>
    <submittedName>
        <fullName evidence="2">Uncharacterized protein</fullName>
    </submittedName>
</protein>
<evidence type="ECO:0000313" key="3">
    <source>
        <dbReference type="Proteomes" id="UP000235388"/>
    </source>
</evidence>